<dbReference type="InterPro" id="IPR050872">
    <property type="entry name" value="PPR_P_subfamily"/>
</dbReference>
<sequence length="1117" mass="129766">MLERTSTCLESGRRHLLRSPTPCLRGRRAVHSNFLHRRASHVPPASSSVQTTTENTTPKSDRTHHSIFLDFLYPEQTFALLKRSSYNRRLPCTNQLRRYSTVPPPALHQDPNLAANVLEQIKEEADTLIRASDAITELKKLLRTGEVGKQELAWQLYAAIQVDQLVDQHELKCDLLEYLVADGLPAVPSRVVRVYTELDPIARRPSSDSAAIIGYATSGLVGPAIKLLEEIDPAQGFNMLHCGINAILRRTVLDEQWDLNFRVWRIFIKKYPKHHGKAVDQQIRYGHILPEIWRDVAQLPELLEHFQSFLRYLRVYKQELDLTPRARKVGYRRDLACFIMTFVPHVMHRVLHTVTQDEDFIWDWFVQTFDDLNSLNLRTSACYEYAIKQMLEIPRYQQYTNKRKIWHKLYRDYRQRYLDGMKHGSEQRPSENLVRNLVRQYTEHHATGNTEEFINDLRLFYPKRPLRPGLLRRLIMYYARTGDAESARKYIKEFASTYPNELSLQLLTSLLYAYSKRADVDGVIREFTRIHQEYQMTPDLTCWNILILTYLRADNLDGALECFNNCVDFGLVPDTHTFGPLLNFCATRGDVEAFEALFSRAKQMGVQLDSSVRARSAYVRAFINAGDPEGAEAIALGMLKSWQNGTLYGEPLTHTWNLLIQEQALNRDLAGSRQYYKQMVQNGIPLDSWTFGSLMRSLIEVKQTNAAYKLLKEAMPEQNVRIHAFHYAIVMSGFLKEKQFHLAMDAYERMKSRKVPETESARQASLRVLGEADIEKLKDRGGKLPNYRLLKVQEALEEMLVSSVDKDSAHDQPRNDRLIDTHIYGSIPQQYYGTVISLYSDRWAYRICKKLFKKAEELTPDTENYVTPLSLITAMMEAHYKAGKHGEVAKCWELARESATKLTKTFNQVLQQPEPVPEAVSLHDPSIQQRFSESRLASNRRHMLATPSRIYIRSLLAQNDPAALEKIKHTIYDLLVNGYLVDNFSWNEYIQRLALHQSHLLEAFTLCEQYLMPRFPGWRTLYPNYIRHDRKGYQLMELRHYEIKKSSVMPRYKTLVVLAKAFGQVRQDERSGFGYDEEAQAWMAEILEQKAPDTVRAIETMPRTYDQLQEREFRMGL</sequence>
<organism evidence="3 4">
    <name type="scientific">Pyrenophora teres f. teres</name>
    <dbReference type="NCBI Taxonomy" id="97479"/>
    <lineage>
        <taxon>Eukaryota</taxon>
        <taxon>Fungi</taxon>
        <taxon>Dikarya</taxon>
        <taxon>Ascomycota</taxon>
        <taxon>Pezizomycotina</taxon>
        <taxon>Dothideomycetes</taxon>
        <taxon>Pleosporomycetidae</taxon>
        <taxon>Pleosporales</taxon>
        <taxon>Pleosporineae</taxon>
        <taxon>Pleosporaceae</taxon>
        <taxon>Pyrenophora</taxon>
    </lineage>
</organism>
<evidence type="ECO:0000256" key="1">
    <source>
        <dbReference type="ARBA" id="ARBA00007626"/>
    </source>
</evidence>
<dbReference type="InterPro" id="IPR011990">
    <property type="entry name" value="TPR-like_helical_dom_sf"/>
</dbReference>
<gene>
    <name evidence="3" type="ORF">PTTW11_04295</name>
</gene>
<name>A0A6S6VYN7_9PLEO</name>
<evidence type="ECO:0000313" key="3">
    <source>
        <dbReference type="EMBL" id="CAE7027705.1"/>
    </source>
</evidence>
<dbReference type="PANTHER" id="PTHR46128">
    <property type="entry name" value="MITOCHONDRIAL GROUP I INTRON SPLICING FACTOR CCM1"/>
    <property type="match status" value="1"/>
</dbReference>
<dbReference type="NCBIfam" id="TIGR00756">
    <property type="entry name" value="PPR"/>
    <property type="match status" value="1"/>
</dbReference>
<dbReference type="AlphaFoldDB" id="A0A6S6VYN7"/>
<reference evidence="3" key="1">
    <citation type="submission" date="2021-02" db="EMBL/GenBank/DDBJ databases">
        <authorList>
            <person name="Syme A R."/>
            <person name="Syme A R."/>
            <person name="Moolhuijzen P."/>
        </authorList>
    </citation>
    <scope>NUCLEOTIDE SEQUENCE</scope>
    <source>
        <strain evidence="3">W1-1</strain>
    </source>
</reference>
<comment type="similarity">
    <text evidence="1">Belongs to the PPR family. P subfamily.</text>
</comment>
<evidence type="ECO:0008006" key="5">
    <source>
        <dbReference type="Google" id="ProtNLM"/>
    </source>
</evidence>
<proteinExistence type="inferred from homology"/>
<dbReference type="Gene3D" id="1.25.40.10">
    <property type="entry name" value="Tetratricopeptide repeat domain"/>
    <property type="match status" value="2"/>
</dbReference>
<dbReference type="PROSITE" id="PS51375">
    <property type="entry name" value="PPR"/>
    <property type="match status" value="1"/>
</dbReference>
<evidence type="ECO:0000313" key="4">
    <source>
        <dbReference type="Proteomes" id="UP000472372"/>
    </source>
</evidence>
<feature type="compositionally biased region" description="Polar residues" evidence="2">
    <location>
        <begin position="45"/>
        <end position="58"/>
    </location>
</feature>
<dbReference type="EMBL" id="HG992979">
    <property type="protein sequence ID" value="CAE7027705.1"/>
    <property type="molecule type" value="Genomic_DNA"/>
</dbReference>
<dbReference type="Proteomes" id="UP000472372">
    <property type="component" value="Chromosome 3"/>
</dbReference>
<dbReference type="SUPFAM" id="SSF81901">
    <property type="entry name" value="HCP-like"/>
    <property type="match status" value="1"/>
</dbReference>
<dbReference type="Pfam" id="PF01535">
    <property type="entry name" value="PPR"/>
    <property type="match status" value="2"/>
</dbReference>
<evidence type="ECO:0000256" key="2">
    <source>
        <dbReference type="SAM" id="MobiDB-lite"/>
    </source>
</evidence>
<dbReference type="PANTHER" id="PTHR46128:SF329">
    <property type="entry name" value="MITOCHONDRIAL GROUP I INTRON SPLICING FACTOR DMR1"/>
    <property type="match status" value="1"/>
</dbReference>
<protein>
    <recommendedName>
        <fullName evidence="5">PPR-2 domain containing protein</fullName>
    </recommendedName>
</protein>
<feature type="region of interest" description="Disordered" evidence="2">
    <location>
        <begin position="35"/>
        <end position="61"/>
    </location>
</feature>
<dbReference type="InterPro" id="IPR002885">
    <property type="entry name" value="PPR_rpt"/>
</dbReference>
<accession>A0A6S6VYN7</accession>